<proteinExistence type="predicted"/>
<feature type="transmembrane region" description="Helical" evidence="1">
    <location>
        <begin position="36"/>
        <end position="57"/>
    </location>
</feature>
<accession>A0A6I1E458</accession>
<feature type="transmembrane region" description="Helical" evidence="1">
    <location>
        <begin position="195"/>
        <end position="222"/>
    </location>
</feature>
<sequence>MVQELYTFLKDQYYLPLYLLTWLISVFTYRRYFDTVLKYLPMFIAYTFFTELLGYFIKYYEDFQFFSDERYAWRNIIIYNIYQIITFLFFCRIYYKTIQSKQYKKWIQYGVILMLLGYVINIFFKNPFYEGLFYGDIVGSWVLIMSIIFYFKEKRREINPYPQKNNLLFWISLGSLIFYLTVPYILMIGHTNANLWFYLHLRSALLFLILVMYIFFIIGLLLGQRKAFR</sequence>
<evidence type="ECO:0008006" key="4">
    <source>
        <dbReference type="Google" id="ProtNLM"/>
    </source>
</evidence>
<keyword evidence="1" id="KW-0472">Membrane</keyword>
<feature type="transmembrane region" description="Helical" evidence="1">
    <location>
        <begin position="131"/>
        <end position="151"/>
    </location>
</feature>
<evidence type="ECO:0000256" key="1">
    <source>
        <dbReference type="SAM" id="Phobius"/>
    </source>
</evidence>
<feature type="transmembrane region" description="Helical" evidence="1">
    <location>
        <begin position="107"/>
        <end position="125"/>
    </location>
</feature>
<feature type="transmembrane region" description="Helical" evidence="1">
    <location>
        <begin position="167"/>
        <end position="189"/>
    </location>
</feature>
<dbReference type="EMBL" id="WELG01000001">
    <property type="protein sequence ID" value="KAB7531412.1"/>
    <property type="molecule type" value="Genomic_DNA"/>
</dbReference>
<evidence type="ECO:0000313" key="2">
    <source>
        <dbReference type="EMBL" id="KAB7531412.1"/>
    </source>
</evidence>
<organism evidence="2 3">
    <name type="scientific">Flagellimonas olearia</name>
    <dbReference type="NCBI Taxonomy" id="552546"/>
    <lineage>
        <taxon>Bacteria</taxon>
        <taxon>Pseudomonadati</taxon>
        <taxon>Bacteroidota</taxon>
        <taxon>Flavobacteriia</taxon>
        <taxon>Flavobacteriales</taxon>
        <taxon>Flavobacteriaceae</taxon>
        <taxon>Flagellimonas</taxon>
    </lineage>
</organism>
<gene>
    <name evidence="2" type="ORF">F8C76_07940</name>
</gene>
<dbReference type="AlphaFoldDB" id="A0A6I1E458"/>
<dbReference type="RefSeq" id="WP_152131198.1">
    <property type="nucleotide sequence ID" value="NZ_WELG01000001.1"/>
</dbReference>
<protein>
    <recommendedName>
        <fullName evidence="4">Histidine kinase N-terminal 7TM region domain-containing protein</fullName>
    </recommendedName>
</protein>
<feature type="transmembrane region" description="Helical" evidence="1">
    <location>
        <begin position="77"/>
        <end position="95"/>
    </location>
</feature>
<keyword evidence="1" id="KW-1133">Transmembrane helix</keyword>
<dbReference type="OrthoDB" id="1435288at2"/>
<reference evidence="2 3" key="1">
    <citation type="submission" date="2019-10" db="EMBL/GenBank/DDBJ databases">
        <title>Muricauda olearia CL-SS4 JCM15563 genome.</title>
        <authorList>
            <person name="Liu L."/>
        </authorList>
    </citation>
    <scope>NUCLEOTIDE SEQUENCE [LARGE SCALE GENOMIC DNA]</scope>
    <source>
        <strain evidence="2 3">CL-SS4</strain>
    </source>
</reference>
<comment type="caution">
    <text evidence="2">The sequence shown here is derived from an EMBL/GenBank/DDBJ whole genome shotgun (WGS) entry which is preliminary data.</text>
</comment>
<name>A0A6I1E458_9FLAO</name>
<dbReference type="Proteomes" id="UP000429785">
    <property type="component" value="Unassembled WGS sequence"/>
</dbReference>
<keyword evidence="1" id="KW-0812">Transmembrane</keyword>
<feature type="transmembrane region" description="Helical" evidence="1">
    <location>
        <begin position="12"/>
        <end position="29"/>
    </location>
</feature>
<evidence type="ECO:0000313" key="3">
    <source>
        <dbReference type="Proteomes" id="UP000429785"/>
    </source>
</evidence>